<dbReference type="STRING" id="1227465.C463_16646"/>
<dbReference type="Proteomes" id="UP000011586">
    <property type="component" value="Unassembled WGS sequence"/>
</dbReference>
<comment type="caution">
    <text evidence="2">The sequence shown here is derived from an EMBL/GenBank/DDBJ whole genome shotgun (WGS) entry which is preliminary data.</text>
</comment>
<gene>
    <name evidence="2" type="ORF">C463_16646</name>
</gene>
<evidence type="ECO:0000313" key="2">
    <source>
        <dbReference type="EMBL" id="ELZ39730.1"/>
    </source>
</evidence>
<organism evidence="2 3">
    <name type="scientific">Halorubrum californiense DSM 19288</name>
    <dbReference type="NCBI Taxonomy" id="1227465"/>
    <lineage>
        <taxon>Archaea</taxon>
        <taxon>Methanobacteriati</taxon>
        <taxon>Methanobacteriota</taxon>
        <taxon>Stenosarchaea group</taxon>
        <taxon>Halobacteria</taxon>
        <taxon>Halobacteriales</taxon>
        <taxon>Haloferacaceae</taxon>
        <taxon>Halorubrum</taxon>
    </lineage>
</organism>
<keyword evidence="3" id="KW-1185">Reference proteome</keyword>
<proteinExistence type="predicted"/>
<evidence type="ECO:0000256" key="1">
    <source>
        <dbReference type="SAM" id="MobiDB-lite"/>
    </source>
</evidence>
<evidence type="ECO:0000313" key="3">
    <source>
        <dbReference type="Proteomes" id="UP000011586"/>
    </source>
</evidence>
<dbReference type="AlphaFoldDB" id="M0DW20"/>
<reference evidence="2 3" key="1">
    <citation type="journal article" date="2014" name="PLoS Genet.">
        <title>Phylogenetically driven sequencing of extremely halophilic archaea reveals strategies for static and dynamic osmo-response.</title>
        <authorList>
            <person name="Becker E.A."/>
            <person name="Seitzer P.M."/>
            <person name="Tritt A."/>
            <person name="Larsen D."/>
            <person name="Krusor M."/>
            <person name="Yao A.I."/>
            <person name="Wu D."/>
            <person name="Madern D."/>
            <person name="Eisen J.A."/>
            <person name="Darling A.E."/>
            <person name="Facciotti M.T."/>
        </authorList>
    </citation>
    <scope>NUCLEOTIDE SEQUENCE [LARGE SCALE GENOMIC DNA]</scope>
    <source>
        <strain evidence="2 3">DSM 19288</strain>
    </source>
</reference>
<feature type="compositionally biased region" description="Basic and acidic residues" evidence="1">
    <location>
        <begin position="292"/>
        <end position="303"/>
    </location>
</feature>
<sequence>MTRIQQVLFELDAPYAGHPYFVTGNALFNALASRVDDETRQRVRVSHGVFVPCEYGEYPAAHSMPGYAGKLGGSLPAVEAYEDLFLYRDPAHRWLLDSRPRDTHNTHDIQTHGGRVAFADTTWFGKPAEQRNNRRSVSWYLHCYVHVDGVGDTIPLADETLNGIQVGGARNYGFGALSVADTQVIELEELDYSRLEAAQRADAQCRVELVTPFVLSSEYPGAAEQDVPWWWGATSGELRRRETRLVADGDVFVVETIDHGQVVPYTGNNPVQTAFNGVLRVGTHKRFGFGELRVRPPGDERVPGRAASESGGGGA</sequence>
<dbReference type="EMBL" id="AOJK01000075">
    <property type="protein sequence ID" value="ELZ39730.1"/>
    <property type="molecule type" value="Genomic_DNA"/>
</dbReference>
<protein>
    <submittedName>
        <fullName evidence="2">Uncharacterized protein</fullName>
    </submittedName>
</protein>
<feature type="region of interest" description="Disordered" evidence="1">
    <location>
        <begin position="292"/>
        <end position="315"/>
    </location>
</feature>
<name>M0DW20_9EURY</name>
<dbReference type="OrthoDB" id="256261at2157"/>
<dbReference type="RefSeq" id="WP_008445941.1">
    <property type="nucleotide sequence ID" value="NZ_AOJK01000075.1"/>
</dbReference>
<accession>M0DW20</accession>